<dbReference type="EMBL" id="JBHLVF010000041">
    <property type="protein sequence ID" value="MFC0395487.1"/>
    <property type="molecule type" value="Genomic_DNA"/>
</dbReference>
<sequence length="164" mass="18229">MKDKTKGIIIGLAIGSMFAVTTAFADYGMKVFVDFKDINLFVDGSRKATTQVIIYEGTTYAPVRALSTAVGKPINADFTRNDLYLGKLPTNKGISLEKAKQLIKDKYKVPSGYTYSLDSLDEEGNYHIQVYEFVLDDRKTGVGHTATFGWYTVDKYTGNVTSMF</sequence>
<keyword evidence="2" id="KW-1185">Reference proteome</keyword>
<evidence type="ECO:0008006" key="3">
    <source>
        <dbReference type="Google" id="ProtNLM"/>
    </source>
</evidence>
<reference evidence="1 2" key="1">
    <citation type="submission" date="2024-09" db="EMBL/GenBank/DDBJ databases">
        <authorList>
            <person name="Sun Q."/>
            <person name="Mori K."/>
        </authorList>
    </citation>
    <scope>NUCLEOTIDE SEQUENCE [LARGE SCALE GENOMIC DNA]</scope>
    <source>
        <strain evidence="1 2">CCM 4839</strain>
    </source>
</reference>
<accession>A0ABV6JHW9</accession>
<name>A0ABV6JHW9_9BACL</name>
<organism evidence="1 2">
    <name type="scientific">Paenibacillus mendelii</name>
    <dbReference type="NCBI Taxonomy" id="206163"/>
    <lineage>
        <taxon>Bacteria</taxon>
        <taxon>Bacillati</taxon>
        <taxon>Bacillota</taxon>
        <taxon>Bacilli</taxon>
        <taxon>Bacillales</taxon>
        <taxon>Paenibacillaceae</taxon>
        <taxon>Paenibacillus</taxon>
    </lineage>
</organism>
<evidence type="ECO:0000313" key="2">
    <source>
        <dbReference type="Proteomes" id="UP001589818"/>
    </source>
</evidence>
<proteinExistence type="predicted"/>
<comment type="caution">
    <text evidence="1">The sequence shown here is derived from an EMBL/GenBank/DDBJ whole genome shotgun (WGS) entry which is preliminary data.</text>
</comment>
<dbReference type="Proteomes" id="UP001589818">
    <property type="component" value="Unassembled WGS sequence"/>
</dbReference>
<evidence type="ECO:0000313" key="1">
    <source>
        <dbReference type="EMBL" id="MFC0395487.1"/>
    </source>
</evidence>
<gene>
    <name evidence="1" type="ORF">ACFFJ8_29480</name>
</gene>
<dbReference type="RefSeq" id="WP_204816583.1">
    <property type="nucleotide sequence ID" value="NZ_JANHOF010000001.1"/>
</dbReference>
<protein>
    <recommendedName>
        <fullName evidence="3">Copper amine oxidase</fullName>
    </recommendedName>
</protein>